<feature type="compositionally biased region" description="Basic and acidic residues" evidence="1">
    <location>
        <begin position="331"/>
        <end position="341"/>
    </location>
</feature>
<dbReference type="PANTHER" id="PTHR33240">
    <property type="entry name" value="OS08G0508500 PROTEIN"/>
    <property type="match status" value="1"/>
</dbReference>
<reference evidence="2" key="1">
    <citation type="submission" date="2019-12" db="EMBL/GenBank/DDBJ databases">
        <title>Genome sequencing and annotation of Brassica cretica.</title>
        <authorList>
            <person name="Studholme D.J."/>
            <person name="Sarris P."/>
        </authorList>
    </citation>
    <scope>NUCLEOTIDE SEQUENCE</scope>
    <source>
        <strain evidence="2">PFS-109/04</strain>
        <tissue evidence="2">Leaf</tissue>
    </source>
</reference>
<evidence type="ECO:0000313" key="2">
    <source>
        <dbReference type="EMBL" id="KAF3554098.1"/>
    </source>
</evidence>
<dbReference type="Proteomes" id="UP000712600">
    <property type="component" value="Unassembled WGS sequence"/>
</dbReference>
<accession>A0A8S9QS76</accession>
<dbReference type="CDD" id="cd00303">
    <property type="entry name" value="retropepsin_like"/>
    <property type="match status" value="1"/>
</dbReference>
<dbReference type="PANTHER" id="PTHR33240:SF8">
    <property type="entry name" value="OS03G0439900 PROTEIN"/>
    <property type="match status" value="1"/>
</dbReference>
<comment type="caution">
    <text evidence="2">The sequence shown here is derived from an EMBL/GenBank/DDBJ whole genome shotgun (WGS) entry which is preliminary data.</text>
</comment>
<feature type="region of interest" description="Disordered" evidence="1">
    <location>
        <begin position="331"/>
        <end position="360"/>
    </location>
</feature>
<evidence type="ECO:0000313" key="3">
    <source>
        <dbReference type="Proteomes" id="UP000712600"/>
    </source>
</evidence>
<organism evidence="2 3">
    <name type="scientific">Brassica cretica</name>
    <name type="common">Mustard</name>
    <dbReference type="NCBI Taxonomy" id="69181"/>
    <lineage>
        <taxon>Eukaryota</taxon>
        <taxon>Viridiplantae</taxon>
        <taxon>Streptophyta</taxon>
        <taxon>Embryophyta</taxon>
        <taxon>Tracheophyta</taxon>
        <taxon>Spermatophyta</taxon>
        <taxon>Magnoliopsida</taxon>
        <taxon>eudicotyledons</taxon>
        <taxon>Gunneridae</taxon>
        <taxon>Pentapetalae</taxon>
        <taxon>rosids</taxon>
        <taxon>malvids</taxon>
        <taxon>Brassicales</taxon>
        <taxon>Brassicaceae</taxon>
        <taxon>Brassiceae</taxon>
        <taxon>Brassica</taxon>
    </lineage>
</organism>
<protein>
    <submittedName>
        <fullName evidence="2">Uncharacterized protein</fullName>
    </submittedName>
</protein>
<dbReference type="EMBL" id="QGKX02000996">
    <property type="protein sequence ID" value="KAF3554098.1"/>
    <property type="molecule type" value="Genomic_DNA"/>
</dbReference>
<feature type="compositionally biased region" description="Basic and acidic residues" evidence="1">
    <location>
        <begin position="95"/>
        <end position="107"/>
    </location>
</feature>
<dbReference type="SUPFAM" id="SSF50630">
    <property type="entry name" value="Acid proteases"/>
    <property type="match status" value="1"/>
</dbReference>
<sequence>MPRRSRTLTKQVETLTARTRAILAVSTLTKQVETLMARTRAIRPHGTTKVRGKRLDFATPLDRLGAAQERPSGQNPSKKSPIEKGNPESPPPPAKDSKDNEVEHVDLDPSDVSNDTDEDVDRHPRRTRSRFAQENSPFYKPMTEEEEILYWNEQEELAEKQTKLIRNLQGAHNYAIRSDQGRTTGNTWTRNQGYDENTFCEFHQSRGYSTTNCKVLGAKLAAKLLVGELSEVTSIQKRNEKNPRNDKYVHHEGEDLQGAHNYAISSDQGRTTGNTWTRNQGYDENTFCEFHQFRGHSTTNCKVLGARLATKLLVGELSEVTSVKYLILETDRPSKPDRNPPAERSPQRNQSGDKRGRRSQFCNDTVSAIKAYQRKVESSANWPTWSPTQDDQNFSITFTKEEAGGIDEPHCDPLVIYLVIRDLEVGRVLIDTGSTVNVIFRDTLNLMSIKLGEVTPTPKLLTGFSGEVSMTLGSIQLPIMAKESTKIVKFAVVDHPAIYNVIMRTPLLNAMQAVPSTYHLGVKFPTPNGVVAI</sequence>
<dbReference type="AlphaFoldDB" id="A0A8S9QS76"/>
<name>A0A8S9QS76_BRACR</name>
<dbReference type="InterPro" id="IPR021109">
    <property type="entry name" value="Peptidase_aspartic_dom_sf"/>
</dbReference>
<evidence type="ECO:0000256" key="1">
    <source>
        <dbReference type="SAM" id="MobiDB-lite"/>
    </source>
</evidence>
<feature type="region of interest" description="Disordered" evidence="1">
    <location>
        <begin position="64"/>
        <end position="139"/>
    </location>
</feature>
<gene>
    <name evidence="2" type="ORF">F2Q69_00014049</name>
</gene>
<proteinExistence type="predicted"/>